<proteinExistence type="predicted"/>
<dbReference type="OrthoDB" id="381216at2759"/>
<dbReference type="EMBL" id="KQ235419">
    <property type="protein sequence ID" value="KMZ99270.1"/>
    <property type="molecule type" value="Genomic_DNA"/>
</dbReference>
<sequence>MYSFSFYFCSKFYKYKKLFNEAMENKDDTHEELCKNNIKANAGVDKIHNEDHFNKVCPAALYYLDDLSKSSYYNMDEGCKYLYYGIYNNILKNENYAYDKLDFYKILLKGYYDINDWDSYENYIKEINEDILERNNNLMKIYDNFESYKDSLGQQKEKRCVYINNCIEIYLKYTEKCKTNNDLFCAELNQFIERYNKHMENDFPCDNLQNFLPYLGKSNMKVIILIPIILITLKLFILYILYKVSTN</sequence>
<dbReference type="AlphaFoldDB" id="A0A0J9TTK2"/>
<keyword evidence="1" id="KW-0812">Transmembrane</keyword>
<evidence type="ECO:0008006" key="4">
    <source>
        <dbReference type="Google" id="ProtNLM"/>
    </source>
</evidence>
<protein>
    <recommendedName>
        <fullName evidence="4">Variable surface protein</fullName>
    </recommendedName>
</protein>
<reference evidence="2 3" key="1">
    <citation type="submission" date="2011-09" db="EMBL/GenBank/DDBJ databases">
        <title>The Genome Sequence of Plasmodium vivax North Korean.</title>
        <authorList>
            <consortium name="The Broad Institute Genome Sequencing Platform"/>
            <consortium name="The Broad Institute Genome Sequencing Center for Infectious Disease"/>
            <person name="Neafsey D."/>
            <person name="Carlton J."/>
            <person name="Barnwell J."/>
            <person name="Collins W."/>
            <person name="Escalante A."/>
            <person name="Mullikin J."/>
            <person name="Saul A."/>
            <person name="Guigo R."/>
            <person name="Camara F."/>
            <person name="Young S.K."/>
            <person name="Zeng Q."/>
            <person name="Gargeya S."/>
            <person name="Fitzgerald M."/>
            <person name="Haas B."/>
            <person name="Abouelleil A."/>
            <person name="Alvarado L."/>
            <person name="Arachchi H.M."/>
            <person name="Berlin A."/>
            <person name="Brown A."/>
            <person name="Chapman S.B."/>
            <person name="Chen Z."/>
            <person name="Dunbar C."/>
            <person name="Freedman E."/>
            <person name="Gearin G."/>
            <person name="Gellesch M."/>
            <person name="Goldberg J."/>
            <person name="Griggs A."/>
            <person name="Gujja S."/>
            <person name="Heiman D."/>
            <person name="Howarth C."/>
            <person name="Larson L."/>
            <person name="Lui A."/>
            <person name="MacDonald P.J.P."/>
            <person name="Montmayeur A."/>
            <person name="Murphy C."/>
            <person name="Neiman D."/>
            <person name="Pearson M."/>
            <person name="Priest M."/>
            <person name="Roberts A."/>
            <person name="Saif S."/>
            <person name="Shea T."/>
            <person name="Shenoy N."/>
            <person name="Sisk P."/>
            <person name="Stolte C."/>
            <person name="Sykes S."/>
            <person name="Wortman J."/>
            <person name="Nusbaum C."/>
            <person name="Birren B."/>
        </authorList>
    </citation>
    <scope>NUCLEOTIDE SEQUENCE [LARGE SCALE GENOMIC DNA]</scope>
    <source>
        <strain evidence="2 3">North Korean</strain>
    </source>
</reference>
<keyword evidence="1" id="KW-0472">Membrane</keyword>
<organism evidence="2 3">
    <name type="scientific">Plasmodium vivax North Korean</name>
    <dbReference type="NCBI Taxonomy" id="1035514"/>
    <lineage>
        <taxon>Eukaryota</taxon>
        <taxon>Sar</taxon>
        <taxon>Alveolata</taxon>
        <taxon>Apicomplexa</taxon>
        <taxon>Aconoidasida</taxon>
        <taxon>Haemosporida</taxon>
        <taxon>Plasmodiidae</taxon>
        <taxon>Plasmodium</taxon>
        <taxon>Plasmodium (Plasmodium)</taxon>
    </lineage>
</organism>
<feature type="transmembrane region" description="Helical" evidence="1">
    <location>
        <begin position="222"/>
        <end position="242"/>
    </location>
</feature>
<gene>
    <name evidence="2" type="ORF">PVNG_02153</name>
</gene>
<dbReference type="Proteomes" id="UP000053239">
    <property type="component" value="Unassembled WGS sequence"/>
</dbReference>
<evidence type="ECO:0000256" key="1">
    <source>
        <dbReference type="SAM" id="Phobius"/>
    </source>
</evidence>
<name>A0A0J9TTK2_PLAVI</name>
<keyword evidence="1" id="KW-1133">Transmembrane helix</keyword>
<accession>A0A0J9TTK2</accession>
<evidence type="ECO:0000313" key="2">
    <source>
        <dbReference type="EMBL" id="KMZ99270.1"/>
    </source>
</evidence>
<evidence type="ECO:0000313" key="3">
    <source>
        <dbReference type="Proteomes" id="UP000053239"/>
    </source>
</evidence>